<accession>A0A5K3FKU3</accession>
<proteinExistence type="predicted"/>
<protein>
    <submittedName>
        <fullName evidence="1">Uncharacterized protein</fullName>
    </submittedName>
</protein>
<dbReference type="WBParaSite" id="MCU_008122-RA">
    <property type="protein sequence ID" value="MCU_008122-RA"/>
    <property type="gene ID" value="MCU_008122"/>
</dbReference>
<reference evidence="1" key="1">
    <citation type="submission" date="2019-11" db="UniProtKB">
        <authorList>
            <consortium name="WormBaseParasite"/>
        </authorList>
    </citation>
    <scope>IDENTIFICATION</scope>
</reference>
<sequence>MRSSLVQKIRPLADFFHCLSGVNDSVRVCPSVNNSSGLLSLRFLLCRLLLLHLSFFQLVQNIRLIPIVLHLNLIEQ</sequence>
<organism evidence="1">
    <name type="scientific">Mesocestoides corti</name>
    <name type="common">Flatworm</name>
    <dbReference type="NCBI Taxonomy" id="53468"/>
    <lineage>
        <taxon>Eukaryota</taxon>
        <taxon>Metazoa</taxon>
        <taxon>Spiralia</taxon>
        <taxon>Lophotrochozoa</taxon>
        <taxon>Platyhelminthes</taxon>
        <taxon>Cestoda</taxon>
        <taxon>Eucestoda</taxon>
        <taxon>Cyclophyllidea</taxon>
        <taxon>Mesocestoididae</taxon>
        <taxon>Mesocestoides</taxon>
    </lineage>
</organism>
<evidence type="ECO:0000313" key="1">
    <source>
        <dbReference type="WBParaSite" id="MCU_008122-RA"/>
    </source>
</evidence>
<name>A0A5K3FKU3_MESCO</name>
<dbReference type="AlphaFoldDB" id="A0A5K3FKU3"/>